<evidence type="ECO:0000313" key="9">
    <source>
        <dbReference type="EMBL" id="CEG23265.1"/>
    </source>
</evidence>
<keyword evidence="1 8" id="KW-0132">Cell division</keyword>
<evidence type="ECO:0000256" key="7">
    <source>
        <dbReference type="ARBA" id="ARBA00023306"/>
    </source>
</evidence>
<feature type="coiled-coil region" evidence="8">
    <location>
        <begin position="405"/>
        <end position="432"/>
    </location>
</feature>
<proteinExistence type="inferred from homology"/>
<dbReference type="GO" id="GO:0005886">
    <property type="term" value="C:plasma membrane"/>
    <property type="evidence" value="ECO:0007669"/>
    <property type="project" value="UniProtKB-SubCell"/>
</dbReference>
<evidence type="ECO:0000256" key="4">
    <source>
        <dbReference type="ARBA" id="ARBA00023054"/>
    </source>
</evidence>
<comment type="similarity">
    <text evidence="8">Belongs to the EzrA family.</text>
</comment>
<dbReference type="GO" id="GO:0000921">
    <property type="term" value="P:septin ring assembly"/>
    <property type="evidence" value="ECO:0007669"/>
    <property type="project" value="InterPro"/>
</dbReference>
<dbReference type="Proteomes" id="UP000043699">
    <property type="component" value="Unassembled WGS sequence"/>
</dbReference>
<evidence type="ECO:0000256" key="1">
    <source>
        <dbReference type="ARBA" id="ARBA00022618"/>
    </source>
</evidence>
<dbReference type="GO" id="GO:0000917">
    <property type="term" value="P:division septum assembly"/>
    <property type="evidence" value="ECO:0007669"/>
    <property type="project" value="UniProtKB-KW"/>
</dbReference>
<keyword evidence="2 8" id="KW-0812">Transmembrane</keyword>
<keyword evidence="5 8" id="KW-0472">Membrane</keyword>
<name>A0A098EN73_9BACL</name>
<keyword evidence="7 8" id="KW-0131">Cell cycle</keyword>
<sequence>MMKYIIIAVIILLAAITVGFLFRKKHSAEIERLEQLKLQIQNKPILEELTKVKQLNMNGQTEEMFERWRNIWTEVMDVHIPKIDASLFDAEDAIDRFKFGKASSIERDIEARIENVDQQMNDILVELEQLIGSEEKNRSEMDLMKEQYRQARKNLLAHQHSYGAAAGPLEKKLESFTPLFNEYDALTEQGNYLEAREIVMNLAAEGDYVFSLIDDIPPLLTDVQSKIPSYINELRNGQREMESQSYYLNHLELAGQLNGMEDELAVLKQNIAELNIAEAKEEAEMMKDRIDSFYELLEKEVKAKHYVDQYKVETGRQLEIVSRETNAMAEECAIVQQSYKIPESEASIPVDCLDKLEELQSRFDLLESRTGEAQSAYSSLEEELAYIREELTKIDVIQNDFSNSLRSLRIDENAARTKLESLKRQLQETDRMLHKANMPGIPEEMDVRLEEAEEHLFVAMQGLQEVPLNMKLVDNYLMKAEKCIDEVDEKATEMVENVQLIERIIQYGNRYRKTNPQMNAKLMEAEESFRQLRYTKALEEAATAVETFEPGSMKRIEVLVKEDAWRT</sequence>
<keyword evidence="4 8" id="KW-0175">Coiled coil</keyword>
<protein>
    <recommendedName>
        <fullName evidence="8">Septation ring formation regulator EzrA</fullName>
    </recommendedName>
</protein>
<evidence type="ECO:0000256" key="2">
    <source>
        <dbReference type="ARBA" id="ARBA00022692"/>
    </source>
</evidence>
<dbReference type="NCBIfam" id="NF003413">
    <property type="entry name" value="PRK04778.1-7"/>
    <property type="match status" value="1"/>
</dbReference>
<dbReference type="STRING" id="1499687.BN1080_02215"/>
<keyword evidence="10" id="KW-1185">Reference proteome</keyword>
<keyword evidence="8" id="KW-1003">Cell membrane</keyword>
<feature type="topological domain" description="Extracellular" evidence="8">
    <location>
        <begin position="1"/>
        <end position="3"/>
    </location>
</feature>
<dbReference type="OrthoDB" id="1654473at2"/>
<keyword evidence="6 8" id="KW-0717">Septation</keyword>
<dbReference type="GO" id="GO:0005940">
    <property type="term" value="C:septin ring"/>
    <property type="evidence" value="ECO:0007669"/>
    <property type="project" value="InterPro"/>
</dbReference>
<comment type="function">
    <text evidence="8">Negative regulator of FtsZ ring formation; modulates the frequency and position of FtsZ ring formation. Inhibits FtsZ ring formation at polar sites. Interacts either with FtsZ or with one of its binding partners to promote depolymerization.</text>
</comment>
<evidence type="ECO:0000256" key="6">
    <source>
        <dbReference type="ARBA" id="ARBA00023210"/>
    </source>
</evidence>
<reference evidence="9 10" key="1">
    <citation type="submission" date="2014-09" db="EMBL/GenBank/DDBJ databases">
        <authorList>
            <person name="Urmite Genomes Urmite Genomes"/>
        </authorList>
    </citation>
    <scope>NUCLEOTIDE SEQUENCE [LARGE SCALE GENOMIC DNA]</scope>
    <source>
        <strain evidence="9 10">ES2</strain>
    </source>
</reference>
<dbReference type="Pfam" id="PF06160">
    <property type="entry name" value="EzrA"/>
    <property type="match status" value="1"/>
</dbReference>
<evidence type="ECO:0000256" key="8">
    <source>
        <dbReference type="HAMAP-Rule" id="MF_00728"/>
    </source>
</evidence>
<dbReference type="HAMAP" id="MF_00728">
    <property type="entry name" value="EzrA"/>
    <property type="match status" value="1"/>
</dbReference>
<keyword evidence="3 8" id="KW-1133">Transmembrane helix</keyword>
<evidence type="ECO:0000313" key="10">
    <source>
        <dbReference type="Proteomes" id="UP000043699"/>
    </source>
</evidence>
<dbReference type="EMBL" id="CCXS01000001">
    <property type="protein sequence ID" value="CEG23265.1"/>
    <property type="molecule type" value="Genomic_DNA"/>
</dbReference>
<dbReference type="RefSeq" id="WP_052652039.1">
    <property type="nucleotide sequence ID" value="NZ_CCXS01000001.1"/>
</dbReference>
<dbReference type="InterPro" id="IPR010379">
    <property type="entry name" value="EzrA"/>
</dbReference>
<evidence type="ECO:0000256" key="5">
    <source>
        <dbReference type="ARBA" id="ARBA00023136"/>
    </source>
</evidence>
<accession>A0A098EN73</accession>
<feature type="topological domain" description="Cytoplasmic" evidence="8">
    <location>
        <begin position="23"/>
        <end position="567"/>
    </location>
</feature>
<dbReference type="AlphaFoldDB" id="A0A098EN73"/>
<feature type="coiled-coil region" evidence="8">
    <location>
        <begin position="250"/>
        <end position="296"/>
    </location>
</feature>
<comment type="subcellular location">
    <subcellularLocation>
        <location evidence="8">Cell membrane</location>
        <topology evidence="8">Single-pass membrane protein</topology>
    </subcellularLocation>
    <text evidence="8">Colocalized with FtsZ to the nascent septal site.</text>
</comment>
<organism evidence="9 10">
    <name type="scientific">Planococcus massiliensis</name>
    <dbReference type="NCBI Taxonomy" id="1499687"/>
    <lineage>
        <taxon>Bacteria</taxon>
        <taxon>Bacillati</taxon>
        <taxon>Bacillota</taxon>
        <taxon>Bacilli</taxon>
        <taxon>Bacillales</taxon>
        <taxon>Caryophanaceae</taxon>
        <taxon>Planococcus</taxon>
    </lineage>
</organism>
<gene>
    <name evidence="8 9" type="primary">ezrA</name>
    <name evidence="9" type="ORF">BN1080_02215</name>
</gene>
<evidence type="ECO:0000256" key="3">
    <source>
        <dbReference type="ARBA" id="ARBA00022989"/>
    </source>
</evidence>